<sequence length="224" mass="26123">MGIYKRIKDIASADINDVLDKLEDPISMLKQYLRELQNDIDKAHEALAKQLYIEHKYEKMIEETVQIIVKRNRQTELAVEKNEDDIAKLAIADRIKHEEKLLVYQQQYASIQNQTQMFCEQLEKLKEKYEELQNRKLVLISRANAAKISSEIGKTLMTNTPKKAARGFARMEDRILQYEARAQASMHLANTSLLAPLNNLDKMFNDEVDKELERVKQQKADVMK</sequence>
<dbReference type="Pfam" id="PF04012">
    <property type="entry name" value="PspA_IM30"/>
    <property type="match status" value="1"/>
</dbReference>
<accession>A0ABZ2C6X4</accession>
<evidence type="ECO:0000313" key="4">
    <source>
        <dbReference type="Proteomes" id="UP001357223"/>
    </source>
</evidence>
<dbReference type="EMBL" id="CP137640">
    <property type="protein sequence ID" value="WVX79018.1"/>
    <property type="molecule type" value="Genomic_DNA"/>
</dbReference>
<feature type="coiled-coil region" evidence="2">
    <location>
        <begin position="115"/>
        <end position="142"/>
    </location>
</feature>
<reference evidence="3 4" key="1">
    <citation type="submission" date="2023-10" db="EMBL/GenBank/DDBJ databases">
        <title>Niallia locisalis sp.nov. isolated from a salt pond sample.</title>
        <authorList>
            <person name="Li X.-J."/>
            <person name="Dong L."/>
        </authorList>
    </citation>
    <scope>NUCLEOTIDE SEQUENCE [LARGE SCALE GENOMIC DNA]</scope>
    <source>
        <strain evidence="3 4">DSM 29761</strain>
    </source>
</reference>
<keyword evidence="4" id="KW-1185">Reference proteome</keyword>
<evidence type="ECO:0000313" key="3">
    <source>
        <dbReference type="EMBL" id="WVX79018.1"/>
    </source>
</evidence>
<organism evidence="3 4">
    <name type="scientific">Niallia oryzisoli</name>
    <dbReference type="NCBI Taxonomy" id="1737571"/>
    <lineage>
        <taxon>Bacteria</taxon>
        <taxon>Bacillati</taxon>
        <taxon>Bacillota</taxon>
        <taxon>Bacilli</taxon>
        <taxon>Bacillales</taxon>
        <taxon>Bacillaceae</taxon>
        <taxon>Niallia</taxon>
    </lineage>
</organism>
<comment type="similarity">
    <text evidence="1">Belongs to the PspA/Vipp/IM30 family.</text>
</comment>
<proteinExistence type="inferred from homology"/>
<dbReference type="RefSeq" id="WP_338447952.1">
    <property type="nucleotide sequence ID" value="NZ_CP137640.1"/>
</dbReference>
<evidence type="ECO:0000256" key="2">
    <source>
        <dbReference type="SAM" id="Coils"/>
    </source>
</evidence>
<gene>
    <name evidence="3" type="ORF">R4Z09_17070</name>
</gene>
<protein>
    <submittedName>
        <fullName evidence="3">PspA/IM30 family protein</fullName>
    </submittedName>
</protein>
<dbReference type="PANTHER" id="PTHR31088:SF6">
    <property type="entry name" value="PHAGE SHOCK PROTEIN A"/>
    <property type="match status" value="1"/>
</dbReference>
<name>A0ABZ2C6X4_9BACI</name>
<evidence type="ECO:0000256" key="1">
    <source>
        <dbReference type="ARBA" id="ARBA00043985"/>
    </source>
</evidence>
<keyword evidence="2" id="KW-0175">Coiled coil</keyword>
<dbReference type="Proteomes" id="UP001357223">
    <property type="component" value="Chromosome"/>
</dbReference>
<dbReference type="PANTHER" id="PTHR31088">
    <property type="entry name" value="MEMBRANE-ASSOCIATED PROTEIN VIPP1, CHLOROPLASTIC"/>
    <property type="match status" value="1"/>
</dbReference>
<dbReference type="InterPro" id="IPR007157">
    <property type="entry name" value="PspA_VIPP1"/>
</dbReference>